<dbReference type="Proteomes" id="UP000267035">
    <property type="component" value="Unassembled WGS sequence"/>
</dbReference>
<reference evidence="2 3" key="1">
    <citation type="submission" date="2018-10" db="EMBL/GenBank/DDBJ databases">
        <title>Comamonadaceae CDC group NO-1 genome sequencing and assembly.</title>
        <authorList>
            <person name="Bernier A.-M."/>
            <person name="Bernard K."/>
        </authorList>
    </citation>
    <scope>NUCLEOTIDE SEQUENCE [LARGE SCALE GENOMIC DNA]</scope>
    <source>
        <strain evidence="2 3">NML161473</strain>
    </source>
</reference>
<dbReference type="Pfam" id="PF03576">
    <property type="entry name" value="Peptidase_S58"/>
    <property type="match status" value="1"/>
</dbReference>
<protein>
    <submittedName>
        <fullName evidence="2">Peptidase S58 family protein</fullName>
    </submittedName>
</protein>
<evidence type="ECO:0000313" key="2">
    <source>
        <dbReference type="EMBL" id="RMW96080.1"/>
    </source>
</evidence>
<dbReference type="PANTHER" id="PTHR36512:SF3">
    <property type="entry name" value="BLR5678 PROTEIN"/>
    <property type="match status" value="1"/>
</dbReference>
<organism evidence="2 3">
    <name type="scientific">Allofranklinella schreckenbergeri</name>
    <dbReference type="NCBI Taxonomy" id="1076744"/>
    <lineage>
        <taxon>Bacteria</taxon>
        <taxon>Pseudomonadati</taxon>
        <taxon>Pseudomonadota</taxon>
        <taxon>Betaproteobacteria</taxon>
        <taxon>Burkholderiales</taxon>
        <taxon>Comamonadaceae</taxon>
        <taxon>Allofranklinella</taxon>
    </lineage>
</organism>
<dbReference type="AlphaFoldDB" id="A0A3M6Q0S3"/>
<keyword evidence="3" id="KW-1185">Reference proteome</keyword>
<dbReference type="SUPFAM" id="SSF56266">
    <property type="entry name" value="DmpA/ArgJ-like"/>
    <property type="match status" value="1"/>
</dbReference>
<evidence type="ECO:0000313" key="3">
    <source>
        <dbReference type="Proteomes" id="UP000267035"/>
    </source>
</evidence>
<dbReference type="RefSeq" id="WP_122254604.1">
    <property type="nucleotide sequence ID" value="NZ_RDQL01000022.1"/>
</dbReference>
<dbReference type="InterPro" id="IPR016117">
    <property type="entry name" value="ArgJ-like_dom_sf"/>
</dbReference>
<sequence>MSSFATRLQQAGCITDVPGIRAGHARMADRATGCTVILTERGAIAAVDVRGAAPGTRETDLLAPGQLVEHAHAIALCGGSAYGLAAATGVMQWLEERGWGLDTGYARVPIVPAAVLYDLLLGDARIRPDAACGWAACEAAWNSTGPLAQGNAGAGSGAVVGKMFGLDRAMRGGIGSASLRVAGVTVGAVVACNAVGDVRHGGDGRILAGARQSPESLQLCDAQQSLLAGVPPLPALAGANTTIGVIATDAPLSKVQAQRLAMAGHDGLARTITPVHTMSDGDTLFALATGQAASHPGMMVLAVMAAEAVALATVRAVLHATPYAEPGLHLPAAQPLAQSMAS</sequence>
<comment type="caution">
    <text evidence="2">The sequence shown here is derived from an EMBL/GenBank/DDBJ whole genome shotgun (WGS) entry which is preliminary data.</text>
</comment>
<proteinExistence type="inferred from homology"/>
<dbReference type="EMBL" id="RDQL01000022">
    <property type="protein sequence ID" value="RMW96080.1"/>
    <property type="molecule type" value="Genomic_DNA"/>
</dbReference>
<name>A0A3M6Q0S3_9BURK</name>
<comment type="similarity">
    <text evidence="1">Belongs to the peptidase S58 family.</text>
</comment>
<dbReference type="GO" id="GO:0004177">
    <property type="term" value="F:aminopeptidase activity"/>
    <property type="evidence" value="ECO:0007669"/>
    <property type="project" value="TreeGrafter"/>
</dbReference>
<dbReference type="CDD" id="cd02252">
    <property type="entry name" value="nylC_like"/>
    <property type="match status" value="1"/>
</dbReference>
<dbReference type="InterPro" id="IPR005321">
    <property type="entry name" value="Peptidase_S58_DmpA"/>
</dbReference>
<accession>A0A3M6Q0S3</accession>
<dbReference type="Gene3D" id="3.60.70.12">
    <property type="entry name" value="L-amino peptidase D-ALA esterase/amidase"/>
    <property type="match status" value="1"/>
</dbReference>
<dbReference type="PANTHER" id="PTHR36512">
    <property type="entry name" value="D-AMINOPEPTIDASE"/>
    <property type="match status" value="1"/>
</dbReference>
<evidence type="ECO:0000256" key="1">
    <source>
        <dbReference type="ARBA" id="ARBA00007068"/>
    </source>
</evidence>
<gene>
    <name evidence="2" type="ORF">EBQ25_11435</name>
</gene>